<dbReference type="PROSITE" id="PS00198">
    <property type="entry name" value="4FE4S_FER_1"/>
    <property type="match status" value="1"/>
</dbReference>
<dbReference type="SUPFAM" id="SSF51971">
    <property type="entry name" value="Nucleotide-binding domain"/>
    <property type="match status" value="1"/>
</dbReference>
<dbReference type="SUPFAM" id="SSF51905">
    <property type="entry name" value="FAD/NAD(P)-binding domain"/>
    <property type="match status" value="1"/>
</dbReference>
<dbReference type="GO" id="GO:0046872">
    <property type="term" value="F:metal ion binding"/>
    <property type="evidence" value="ECO:0007669"/>
    <property type="project" value="UniProtKB-KW"/>
</dbReference>
<organism evidence="10 11">
    <name type="scientific">Desulfobacula phenolica</name>
    <dbReference type="NCBI Taxonomy" id="90732"/>
    <lineage>
        <taxon>Bacteria</taxon>
        <taxon>Pseudomonadati</taxon>
        <taxon>Thermodesulfobacteriota</taxon>
        <taxon>Desulfobacteria</taxon>
        <taxon>Desulfobacterales</taxon>
        <taxon>Desulfobacteraceae</taxon>
        <taxon>Desulfobacula</taxon>
    </lineage>
</organism>
<evidence type="ECO:0000256" key="3">
    <source>
        <dbReference type="ARBA" id="ARBA00022485"/>
    </source>
</evidence>
<evidence type="ECO:0000313" key="11">
    <source>
        <dbReference type="Proteomes" id="UP000199608"/>
    </source>
</evidence>
<evidence type="ECO:0000256" key="4">
    <source>
        <dbReference type="ARBA" id="ARBA00022723"/>
    </source>
</evidence>
<evidence type="ECO:0000256" key="2">
    <source>
        <dbReference type="ARBA" id="ARBA00006561"/>
    </source>
</evidence>
<evidence type="ECO:0000256" key="1">
    <source>
        <dbReference type="ARBA" id="ARBA00001974"/>
    </source>
</evidence>
<keyword evidence="11" id="KW-1185">Reference proteome</keyword>
<dbReference type="Gene3D" id="3.30.70.20">
    <property type="match status" value="2"/>
</dbReference>
<evidence type="ECO:0000256" key="5">
    <source>
        <dbReference type="ARBA" id="ARBA00022827"/>
    </source>
</evidence>
<dbReference type="Pfam" id="PF12831">
    <property type="entry name" value="FAD_oxidored"/>
    <property type="match status" value="1"/>
</dbReference>
<dbReference type="Gene3D" id="3.40.50.720">
    <property type="entry name" value="NAD(P)-binding Rossmann-like Domain"/>
    <property type="match status" value="1"/>
</dbReference>
<evidence type="ECO:0000256" key="7">
    <source>
        <dbReference type="ARBA" id="ARBA00023004"/>
    </source>
</evidence>
<accession>A0A1H2HUM3</accession>
<dbReference type="PANTHER" id="PTHR43498">
    <property type="entry name" value="FERREDOXIN:COB-COM HETERODISULFIDE REDUCTASE SUBUNIT A"/>
    <property type="match status" value="1"/>
</dbReference>
<protein>
    <submittedName>
        <fullName evidence="10">Tungsten-dependent benzoyl-CoA reductase-related protein bamE</fullName>
    </submittedName>
</protein>
<evidence type="ECO:0000256" key="6">
    <source>
        <dbReference type="ARBA" id="ARBA00023002"/>
    </source>
</evidence>
<keyword evidence="4" id="KW-0479">Metal-binding</keyword>
<keyword evidence="8" id="KW-0411">Iron-sulfur</keyword>
<dbReference type="GO" id="GO:0016491">
    <property type="term" value="F:oxidoreductase activity"/>
    <property type="evidence" value="ECO:0007669"/>
    <property type="project" value="UniProtKB-KW"/>
</dbReference>
<comment type="similarity">
    <text evidence="2">Belongs to the HdrA family.</text>
</comment>
<reference evidence="11" key="1">
    <citation type="submission" date="2016-10" db="EMBL/GenBank/DDBJ databases">
        <authorList>
            <person name="Varghese N."/>
            <person name="Submissions S."/>
        </authorList>
    </citation>
    <scope>NUCLEOTIDE SEQUENCE [LARGE SCALE GENOMIC DNA]</scope>
    <source>
        <strain evidence="11">DSM 3384</strain>
    </source>
</reference>
<dbReference type="SUPFAM" id="SSF54862">
    <property type="entry name" value="4Fe-4S ferredoxins"/>
    <property type="match status" value="1"/>
</dbReference>
<keyword evidence="3" id="KW-0004">4Fe-4S</keyword>
<sequence>MENISVKKNFGDVMVVGGGISGIQASLDLATSGYKVYLVEKSPTIGGKMAQLDKTFPTNDCSMCIESPKFLECKRHPNIEIMTLTEIKNVEGNAGDFKITLIKKPRYVDEDKCTGCTSCTEYCPVEVSDPFNQNISKNKAVHMFFAQAIPLTPYIDEKCVYLDGERCTICLGICKNDALDFNQAPETIEVHTGAIVLALGIEPFDPMLKNDYGYGIMQNVVTSLDYERLLCATGPYEGEILRASDKKHPHKIAWIHCVGSRRVTPGDNSYCSAVCCTYTQKQVILTKDHDAKAECTIFHNDIRSYSKGFERFYQRTEDLPGIRFIRSYVSVGREIPESKNVTLRYATTEDGVKEEEFDMVVLSVGLEPPADYKYLADKFGIELNAHGFCKINPANPIETTRPGIFVSGAFQGPMDIPESVFTASGACSQCGELLSYRKGRLSKERIYPEERDITGEELKIGVFVCHCGANIGRIVNVPSVVEYALTLPNVVYAQEQLFSCATNSAQEITDMIKEKNLNRVIVAACTPRTHEPVFRDTLREGGINQYLYDMVNIREHCSWVHSKEPEEATQKAKDLLRMSVSRTKHLEPLKEFDLPVNKAAIVVGGGLAGMTGSLSLANQGFEVHLLEKDSQLGGMARRLHTTIDGMDVQAYMNDLIHQVYQNPGIHVSHETVIKDVEGYVGNFVTTVETEGRIKTIKHGAAILATGAAEYKPDEYLYGQNDQVLTQLDLEENIFKNDERLTNAESLVMIQCVGCRNQERNYCSRICCTHAIKNALKLKEINPEMQIYILFRDMRTYGFNEDYYREAAQKDIRFIRYTQNDKPVVEAVDQSGRPVLRVTVPDPVLGRQIELDADLLVLSAAVIPPADIEDVSKLFKVALSPEGFYQEAHVKLRPVDFAAEGVFLCGAAHYPKHISESINQAYGAAGRAAVLLSQDTVTASGSVCEVDEDKCISCGACITACTYGAIQFHDTPKGKKAEVIPVLCKGDGLCNAKCPVDAIFLKHYTDEEILHQVDALFSDPELTIA</sequence>
<comment type="cofactor">
    <cofactor evidence="1">
        <name>FAD</name>
        <dbReference type="ChEBI" id="CHEBI:57692"/>
    </cofactor>
</comment>
<dbReference type="PANTHER" id="PTHR43498:SF1">
    <property type="entry name" value="COB--COM HETERODISULFIDE REDUCTASE IRON-SULFUR SUBUNIT A"/>
    <property type="match status" value="1"/>
</dbReference>
<evidence type="ECO:0000256" key="8">
    <source>
        <dbReference type="ARBA" id="ARBA00023014"/>
    </source>
</evidence>
<dbReference type="Pfam" id="PF13450">
    <property type="entry name" value="NAD_binding_8"/>
    <property type="match status" value="1"/>
</dbReference>
<dbReference type="Pfam" id="PF12838">
    <property type="entry name" value="Fer4_7"/>
    <property type="match status" value="1"/>
</dbReference>
<dbReference type="RefSeq" id="WP_092234710.1">
    <property type="nucleotide sequence ID" value="NZ_FNLL01000007.1"/>
</dbReference>
<keyword evidence="7" id="KW-0408">Iron</keyword>
<dbReference type="InterPro" id="IPR039650">
    <property type="entry name" value="HdrA-like"/>
</dbReference>
<dbReference type="InterPro" id="IPR017896">
    <property type="entry name" value="4Fe4S_Fe-S-bd"/>
</dbReference>
<proteinExistence type="inferred from homology"/>
<dbReference type="InterPro" id="IPR017900">
    <property type="entry name" value="4Fe4S_Fe_S_CS"/>
</dbReference>
<dbReference type="GO" id="GO:0051539">
    <property type="term" value="F:4 iron, 4 sulfur cluster binding"/>
    <property type="evidence" value="ECO:0007669"/>
    <property type="project" value="UniProtKB-KW"/>
</dbReference>
<feature type="domain" description="4Fe-4S ferredoxin-type" evidence="9">
    <location>
        <begin position="941"/>
        <end position="970"/>
    </location>
</feature>
<keyword evidence="5" id="KW-0285">Flavoprotein</keyword>
<dbReference type="PROSITE" id="PS51379">
    <property type="entry name" value="4FE4S_FER_2"/>
    <property type="match status" value="3"/>
</dbReference>
<dbReference type="AlphaFoldDB" id="A0A1H2HUM3"/>
<feature type="domain" description="4Fe-4S ferredoxin-type" evidence="9">
    <location>
        <begin position="974"/>
        <end position="1003"/>
    </location>
</feature>
<dbReference type="Pfam" id="PF00037">
    <property type="entry name" value="Fer4"/>
    <property type="match status" value="1"/>
</dbReference>
<name>A0A1H2HUM3_9BACT</name>
<evidence type="ECO:0000313" key="10">
    <source>
        <dbReference type="EMBL" id="SDU35436.1"/>
    </source>
</evidence>
<keyword evidence="5" id="KW-0274">FAD</keyword>
<feature type="domain" description="4Fe-4S ferredoxin-type" evidence="9">
    <location>
        <begin position="103"/>
        <end position="133"/>
    </location>
</feature>
<keyword evidence="6" id="KW-0560">Oxidoreductase</keyword>
<evidence type="ECO:0000259" key="9">
    <source>
        <dbReference type="PROSITE" id="PS51379"/>
    </source>
</evidence>
<dbReference type="InterPro" id="IPR036188">
    <property type="entry name" value="FAD/NAD-bd_sf"/>
</dbReference>
<gene>
    <name evidence="10" type="ORF">SAMN04487931_10750</name>
</gene>
<dbReference type="Gene3D" id="3.50.50.60">
    <property type="entry name" value="FAD/NAD(P)-binding domain"/>
    <property type="match status" value="2"/>
</dbReference>
<dbReference type="Proteomes" id="UP000199608">
    <property type="component" value="Unassembled WGS sequence"/>
</dbReference>
<dbReference type="EMBL" id="FNLL01000007">
    <property type="protein sequence ID" value="SDU35436.1"/>
    <property type="molecule type" value="Genomic_DNA"/>
</dbReference>